<dbReference type="AlphaFoldDB" id="K0KLY8"/>
<sequence>MANPLLMQNENEVEIKIKQVHGVDSQVDGQVSGSAMKKRKVSNGLNGDYVGITPVNGDGHSIDDHEKLYKFQSNPLESNIDYISLQSSLDLLRDRANKLERDVQQLADFKQKIWETSDLKQLPSIIKNNSDYLNEITYKGVTIKNPKINWKQNFGLNIDALNIDENYEEINEKYEIIKRDQLF</sequence>
<proteinExistence type="predicted"/>
<keyword evidence="2" id="KW-0378">Hydrolase</keyword>
<dbReference type="HOGENOM" id="CLU_1476249_0_0_1"/>
<dbReference type="Proteomes" id="UP000009328">
    <property type="component" value="Unassembled WGS sequence"/>
</dbReference>
<protein>
    <submittedName>
        <fullName evidence="2">Pre-mRNA-splicing ATP-dependent RNA helicase prp28</fullName>
        <ecNumber evidence="2">3.6.1.-</ecNumber>
    </submittedName>
</protein>
<evidence type="ECO:0000313" key="2">
    <source>
        <dbReference type="EMBL" id="CCH42369.1"/>
    </source>
</evidence>
<gene>
    <name evidence="2" type="ORF">BN7_1914</name>
</gene>
<keyword evidence="2" id="KW-0347">Helicase</keyword>
<keyword evidence="1" id="KW-0175">Coiled coil</keyword>
<reference evidence="2 3" key="1">
    <citation type="journal article" date="2012" name="Eukaryot. Cell">
        <title>Draft genome sequence of Wickerhamomyces ciferrii NRRL Y-1031 F-60-10.</title>
        <authorList>
            <person name="Schneider J."/>
            <person name="Andrea H."/>
            <person name="Blom J."/>
            <person name="Jaenicke S."/>
            <person name="Ruckert C."/>
            <person name="Schorsch C."/>
            <person name="Szczepanowski R."/>
            <person name="Farwick M."/>
            <person name="Goesmann A."/>
            <person name="Puhler A."/>
            <person name="Schaffer S."/>
            <person name="Tauch A."/>
            <person name="Kohler T."/>
            <person name="Brinkrolf K."/>
        </authorList>
    </citation>
    <scope>NUCLEOTIDE SEQUENCE [LARGE SCALE GENOMIC DNA]</scope>
    <source>
        <strain evidence="3">ATCC 14091 / BCRC 22168 / CBS 111 / JCM 3599 / NBRC 0793 / NRRL Y-1031 F-60-10</strain>
    </source>
</reference>
<dbReference type="GO" id="GO:0004386">
    <property type="term" value="F:helicase activity"/>
    <property type="evidence" value="ECO:0007669"/>
    <property type="project" value="UniProtKB-KW"/>
</dbReference>
<dbReference type="InParanoid" id="K0KLY8"/>
<keyword evidence="2" id="KW-0067">ATP-binding</keyword>
<evidence type="ECO:0000313" key="3">
    <source>
        <dbReference type="Proteomes" id="UP000009328"/>
    </source>
</evidence>
<evidence type="ECO:0000256" key="1">
    <source>
        <dbReference type="SAM" id="Coils"/>
    </source>
</evidence>
<keyword evidence="2" id="KW-0547">Nucleotide-binding</keyword>
<dbReference type="GO" id="GO:0016787">
    <property type="term" value="F:hydrolase activity"/>
    <property type="evidence" value="ECO:0007669"/>
    <property type="project" value="UniProtKB-KW"/>
</dbReference>
<organism evidence="2 3">
    <name type="scientific">Wickerhamomyces ciferrii (strain ATCC 14091 / BCRC 22168 / CBS 111 / JCM 3599 / NBRC 0793 / NRRL Y-1031 F-60-10)</name>
    <name type="common">Yeast</name>
    <name type="synonym">Pichia ciferrii</name>
    <dbReference type="NCBI Taxonomy" id="1206466"/>
    <lineage>
        <taxon>Eukaryota</taxon>
        <taxon>Fungi</taxon>
        <taxon>Dikarya</taxon>
        <taxon>Ascomycota</taxon>
        <taxon>Saccharomycotina</taxon>
        <taxon>Saccharomycetes</taxon>
        <taxon>Phaffomycetales</taxon>
        <taxon>Wickerhamomycetaceae</taxon>
        <taxon>Wickerhamomyces</taxon>
    </lineage>
</organism>
<dbReference type="EMBL" id="CAIF01000043">
    <property type="protein sequence ID" value="CCH42369.1"/>
    <property type="molecule type" value="Genomic_DNA"/>
</dbReference>
<dbReference type="EC" id="3.6.1.-" evidence="2"/>
<name>K0KLY8_WICCF</name>
<keyword evidence="3" id="KW-1185">Reference proteome</keyword>
<dbReference type="FunCoup" id="K0KLY8">
    <property type="interactions" value="218"/>
</dbReference>
<comment type="caution">
    <text evidence="2">The sequence shown here is derived from an EMBL/GenBank/DDBJ whole genome shotgun (WGS) entry which is preliminary data.</text>
</comment>
<accession>K0KLY8</accession>
<feature type="coiled-coil region" evidence="1">
    <location>
        <begin position="82"/>
        <end position="109"/>
    </location>
</feature>